<feature type="region of interest" description="Disordered" evidence="1">
    <location>
        <begin position="1"/>
        <end position="72"/>
    </location>
</feature>
<feature type="non-terminal residue" evidence="2">
    <location>
        <position position="72"/>
    </location>
</feature>
<evidence type="ECO:0000313" key="3">
    <source>
        <dbReference type="Proteomes" id="UP001168823"/>
    </source>
</evidence>
<dbReference type="EMBL" id="JAUMSQ010000198">
    <property type="protein sequence ID" value="MDO3638340.1"/>
    <property type="molecule type" value="Genomic_DNA"/>
</dbReference>
<protein>
    <submittedName>
        <fullName evidence="2">Uncharacterized protein</fullName>
    </submittedName>
</protein>
<organism evidence="2 3">
    <name type="scientific">Mycolicibacterium arseniciresistens</name>
    <dbReference type="NCBI Taxonomy" id="3062257"/>
    <lineage>
        <taxon>Bacteria</taxon>
        <taxon>Bacillati</taxon>
        <taxon>Actinomycetota</taxon>
        <taxon>Actinomycetes</taxon>
        <taxon>Mycobacteriales</taxon>
        <taxon>Mycobacteriaceae</taxon>
        <taxon>Mycolicibacterium</taxon>
    </lineage>
</organism>
<name>A0ABT8UNE4_9MYCO</name>
<dbReference type="RefSeq" id="WP_302915701.1">
    <property type="nucleotide sequence ID" value="NZ_JAUMSQ010000198.1"/>
</dbReference>
<accession>A0ABT8UNE4</accession>
<comment type="caution">
    <text evidence="2">The sequence shown here is derived from an EMBL/GenBank/DDBJ whole genome shotgun (WGS) entry which is preliminary data.</text>
</comment>
<feature type="compositionally biased region" description="Acidic residues" evidence="1">
    <location>
        <begin position="1"/>
        <end position="10"/>
    </location>
</feature>
<dbReference type="Proteomes" id="UP001168823">
    <property type="component" value="Unassembled WGS sequence"/>
</dbReference>
<sequence>MRQNRDDDDAPAATPRGARMAWSRPATAGSGDAPHSAGPARTADPEIPPAAGTSRRATPTRRWAHREAAAAA</sequence>
<evidence type="ECO:0000256" key="1">
    <source>
        <dbReference type="SAM" id="MobiDB-lite"/>
    </source>
</evidence>
<evidence type="ECO:0000313" key="2">
    <source>
        <dbReference type="EMBL" id="MDO3638340.1"/>
    </source>
</evidence>
<proteinExistence type="predicted"/>
<keyword evidence="3" id="KW-1185">Reference proteome</keyword>
<reference evidence="2" key="1">
    <citation type="submission" date="2023-07" db="EMBL/GenBank/DDBJ databases">
        <title>Mycolicibacterium sp. nov., a novel bacterial species.</title>
        <authorList>
            <person name="Cao Y."/>
        </authorList>
    </citation>
    <scope>NUCLEOTIDE SEQUENCE</scope>
    <source>
        <strain evidence="2">KC 300</strain>
    </source>
</reference>
<gene>
    <name evidence="2" type="ORF">Q2100_21555</name>
</gene>